<dbReference type="EMBL" id="BJOC01000018">
    <property type="protein sequence ID" value="GED22288.1"/>
    <property type="molecule type" value="Genomic_DNA"/>
</dbReference>
<proteinExistence type="inferred from homology"/>
<dbReference type="Pfam" id="PF00149">
    <property type="entry name" value="Metallophos"/>
    <property type="match status" value="1"/>
</dbReference>
<dbReference type="InterPro" id="IPR006146">
    <property type="entry name" value="5'-Nucleotdase_CS"/>
</dbReference>
<protein>
    <submittedName>
        <fullName evidence="3">Metallophosphatase</fullName>
    </submittedName>
</protein>
<sequence length="307" mass="34500">MFDLIGDIHGYAAELEALLDKLGYEKRAGVWQHPERRVIFLGDFVDRGPQQVETVNIARAMVEGGHALAVLGNHEFNAVAWATPDPQHPGEYLRPHTAKNRQQHQVFLDQVGEGSPQHRAMIEWFKTLPVYLELDDLRVVHACWHPASLAAIAPYLDERAALLPEAWETTSRKGSVAYESIETLVKGLEIPLPEGMCFHDKDGTPRSNVRIRWWRSDSRAYRDLAMVPESQRAELPQQEVAADTLPEQDGRKPIFIGHYWLTGDPAPLSEQVVCLDYSVAGSGGGKLCAYRFEAGEPLTVDRFVWVT</sequence>
<evidence type="ECO:0000313" key="4">
    <source>
        <dbReference type="Proteomes" id="UP000319812"/>
    </source>
</evidence>
<dbReference type="InterPro" id="IPR006186">
    <property type="entry name" value="Ser/Thr-sp_prot-phosphatase"/>
</dbReference>
<dbReference type="AlphaFoldDB" id="A0A4Y4F5A5"/>
<dbReference type="OrthoDB" id="9807890at2"/>
<feature type="domain" description="Calcineurin-like phosphoesterase" evidence="2">
    <location>
        <begin position="4"/>
        <end position="93"/>
    </location>
</feature>
<accession>A0A4Y4F5A5</accession>
<dbReference type="InterPro" id="IPR029052">
    <property type="entry name" value="Metallo-depent_PP-like"/>
</dbReference>
<evidence type="ECO:0000256" key="1">
    <source>
        <dbReference type="ARBA" id="ARBA00006654"/>
    </source>
</evidence>
<dbReference type="InterPro" id="IPR004843">
    <property type="entry name" value="Calcineurin-like_PHP"/>
</dbReference>
<dbReference type="Gene3D" id="3.60.21.10">
    <property type="match status" value="1"/>
</dbReference>
<gene>
    <name evidence="3" type="ORF">HHA01_12650</name>
</gene>
<organism evidence="3 4">
    <name type="scientific">Halomonas halmophila</name>
    <dbReference type="NCBI Taxonomy" id="252"/>
    <lineage>
        <taxon>Bacteria</taxon>
        <taxon>Pseudomonadati</taxon>
        <taxon>Pseudomonadota</taxon>
        <taxon>Gammaproteobacteria</taxon>
        <taxon>Oceanospirillales</taxon>
        <taxon>Halomonadaceae</taxon>
        <taxon>Halomonas</taxon>
    </lineage>
</organism>
<dbReference type="InterPro" id="IPR050126">
    <property type="entry name" value="Ap4A_hydrolase"/>
</dbReference>
<dbReference type="GO" id="GO:0005737">
    <property type="term" value="C:cytoplasm"/>
    <property type="evidence" value="ECO:0007669"/>
    <property type="project" value="TreeGrafter"/>
</dbReference>
<evidence type="ECO:0000259" key="2">
    <source>
        <dbReference type="Pfam" id="PF00149"/>
    </source>
</evidence>
<dbReference type="Proteomes" id="UP000319812">
    <property type="component" value="Unassembled WGS sequence"/>
</dbReference>
<comment type="similarity">
    <text evidence="1">Belongs to the 5'-nucleotidase family.</text>
</comment>
<dbReference type="GO" id="GO:0016791">
    <property type="term" value="F:phosphatase activity"/>
    <property type="evidence" value="ECO:0007669"/>
    <property type="project" value="TreeGrafter"/>
</dbReference>
<dbReference type="RefSeq" id="WP_141318884.1">
    <property type="nucleotide sequence ID" value="NZ_BJOC01000018.1"/>
</dbReference>
<dbReference type="PRINTS" id="PR00114">
    <property type="entry name" value="STPHPHTASE"/>
</dbReference>
<comment type="caution">
    <text evidence="3">The sequence shown here is derived from an EMBL/GenBank/DDBJ whole genome shotgun (WGS) entry which is preliminary data.</text>
</comment>
<dbReference type="PANTHER" id="PTHR42850">
    <property type="entry name" value="METALLOPHOSPHOESTERASE"/>
    <property type="match status" value="1"/>
</dbReference>
<dbReference type="GO" id="GO:0046872">
    <property type="term" value="F:metal ion binding"/>
    <property type="evidence" value="ECO:0007669"/>
    <property type="project" value="InterPro"/>
</dbReference>
<dbReference type="PROSITE" id="PS00786">
    <property type="entry name" value="5_NUCLEOTIDASE_2"/>
    <property type="match status" value="1"/>
</dbReference>
<reference evidence="3 4" key="1">
    <citation type="submission" date="2019-06" db="EMBL/GenBank/DDBJ databases">
        <title>Whole genome shotgun sequence of Halomonas halmophila NBRC 15537.</title>
        <authorList>
            <person name="Hosoyama A."/>
            <person name="Uohara A."/>
            <person name="Ohji S."/>
            <person name="Ichikawa N."/>
        </authorList>
    </citation>
    <scope>NUCLEOTIDE SEQUENCE [LARGE SCALE GENOMIC DNA]</scope>
    <source>
        <strain evidence="3 4">NBRC 15537</strain>
    </source>
</reference>
<dbReference type="SUPFAM" id="SSF56300">
    <property type="entry name" value="Metallo-dependent phosphatases"/>
    <property type="match status" value="1"/>
</dbReference>
<name>A0A4Y4F5A5_9GAMM</name>
<dbReference type="PANTHER" id="PTHR42850:SF7">
    <property type="entry name" value="BIS(5'-NUCLEOSYL)-TETRAPHOSPHATASE PRPE [ASYMMETRICAL]"/>
    <property type="match status" value="1"/>
</dbReference>
<keyword evidence="4" id="KW-1185">Reference proteome</keyword>
<evidence type="ECO:0000313" key="3">
    <source>
        <dbReference type="EMBL" id="GED22288.1"/>
    </source>
</evidence>
<dbReference type="GO" id="GO:0000166">
    <property type="term" value="F:nucleotide binding"/>
    <property type="evidence" value="ECO:0007669"/>
    <property type="project" value="InterPro"/>
</dbReference>